<gene>
    <name evidence="15" type="ORF">CIB84_001150</name>
</gene>
<feature type="transmembrane region" description="Helical" evidence="13">
    <location>
        <begin position="366"/>
        <end position="387"/>
    </location>
</feature>
<dbReference type="PROSITE" id="PS00238">
    <property type="entry name" value="OPSIN"/>
    <property type="match status" value="1"/>
</dbReference>
<keyword evidence="6 13" id="KW-1133">Transmembrane helix</keyword>
<evidence type="ECO:0000256" key="12">
    <source>
        <dbReference type="ARBA" id="ARBA00023224"/>
    </source>
</evidence>
<accession>A0A2P4TFI4</accession>
<keyword evidence="10" id="KW-1015">Disulfide bond</keyword>
<dbReference type="Gene3D" id="1.20.1070.10">
    <property type="entry name" value="Rhodopsin 7-helix transmembrane proteins"/>
    <property type="match status" value="1"/>
</dbReference>
<evidence type="ECO:0000256" key="7">
    <source>
        <dbReference type="ARBA" id="ARBA00022991"/>
    </source>
</evidence>
<comment type="caution">
    <text evidence="15">The sequence shown here is derived from an EMBL/GenBank/DDBJ whole genome shotgun (WGS) entry which is preliminary data.</text>
</comment>
<dbReference type="GO" id="GO:0004930">
    <property type="term" value="F:G protein-coupled receptor activity"/>
    <property type="evidence" value="ECO:0007669"/>
    <property type="project" value="UniProtKB-KW"/>
</dbReference>
<keyword evidence="16" id="KW-1185">Reference proteome</keyword>
<dbReference type="GO" id="GO:0016020">
    <property type="term" value="C:membrane"/>
    <property type="evidence" value="ECO:0007669"/>
    <property type="project" value="UniProtKB-SubCell"/>
</dbReference>
<dbReference type="GO" id="GO:0016037">
    <property type="term" value="P:light absorption"/>
    <property type="evidence" value="ECO:0007669"/>
    <property type="project" value="UniProtKB-ARBA"/>
</dbReference>
<evidence type="ECO:0000256" key="9">
    <source>
        <dbReference type="ARBA" id="ARBA00023136"/>
    </source>
</evidence>
<comment type="subcellular location">
    <subcellularLocation>
        <location evidence="1 13">Membrane</location>
        <topology evidence="1 13">Multi-pass membrane protein</topology>
    </subcellularLocation>
</comment>
<sequence length="439" mass="49160">QKESFPASCVMPLLNSESLQCCSAKGYLSSQEFNLKFLAGNIVIFCPLLAKSARAAYADGTARLKTSLFSTITFTSKEEKMDVFRALGNESLLSNSSGPARWDPFHHPLDSIQTWHFRLVAAVMFVVTSLSLSENLVVILVTFKFKQLRQPVNYVIVNLSVADFLVSLTGGTISFLANLKGYFYMGHWACVLEGFAVTFFGIVALWSLALLAFERYIVICRPLGNTCLRGKHAAQGIAFVWIFSFIWTIPPTMGWSSYTTSKIGTTCEPNWYSGAYNDRSYIIAFFTTCFIVPLLVILVSYGKLLQKLRKVSDTQGRLRTARKPERQVTRMVVVMIIAFLICWMPYATFSILSTAYPSIELDPHLAAIPAFFSKTATVYNPIIYVFMNKQFRVCLIQMFKCSAIETAESNMNPTSERATLTQDKRGSQLSIMAVRSTIS</sequence>
<proteinExistence type="inferred from homology"/>
<dbReference type="InterPro" id="IPR017452">
    <property type="entry name" value="GPCR_Rhodpsn_7TM"/>
</dbReference>
<evidence type="ECO:0000256" key="8">
    <source>
        <dbReference type="ARBA" id="ARBA00023040"/>
    </source>
</evidence>
<evidence type="ECO:0000256" key="3">
    <source>
        <dbReference type="ARBA" id="ARBA00022606"/>
    </source>
</evidence>
<dbReference type="GO" id="GO:0009881">
    <property type="term" value="F:photoreceptor activity"/>
    <property type="evidence" value="ECO:0007669"/>
    <property type="project" value="UniProtKB-KW"/>
</dbReference>
<feature type="transmembrane region" description="Helical" evidence="13">
    <location>
        <begin position="185"/>
        <end position="213"/>
    </location>
</feature>
<dbReference type="PROSITE" id="PS50262">
    <property type="entry name" value="G_PROTEIN_RECEP_F1_2"/>
    <property type="match status" value="1"/>
</dbReference>
<dbReference type="AlphaFoldDB" id="A0A2P4TFI4"/>
<feature type="domain" description="G-protein coupled receptors family 1 profile" evidence="14">
    <location>
        <begin position="134"/>
        <end position="384"/>
    </location>
</feature>
<reference evidence="15 16" key="1">
    <citation type="submission" date="2018-01" db="EMBL/GenBank/DDBJ databases">
        <title>Comparison of the Chinese Bamboo Partridge and Red Junglefowl genome sequences highlights the importance of demography in genome evolution.</title>
        <authorList>
            <person name="Tiley G.P."/>
            <person name="Kimball R.T."/>
            <person name="Braun E.L."/>
            <person name="Burleigh J.G."/>
        </authorList>
    </citation>
    <scope>NUCLEOTIDE SEQUENCE [LARGE SCALE GENOMIC DNA]</scope>
    <source>
        <strain evidence="15">RTK389</strain>
        <tissue evidence="15">Blood</tissue>
    </source>
</reference>
<evidence type="ECO:0000256" key="13">
    <source>
        <dbReference type="RuleBase" id="RU004951"/>
    </source>
</evidence>
<evidence type="ECO:0000256" key="11">
    <source>
        <dbReference type="ARBA" id="ARBA00023170"/>
    </source>
</evidence>
<evidence type="ECO:0000259" key="14">
    <source>
        <dbReference type="PROSITE" id="PS50262"/>
    </source>
</evidence>
<keyword evidence="7 13" id="KW-0157">Chromophore</keyword>
<evidence type="ECO:0000256" key="6">
    <source>
        <dbReference type="ARBA" id="ARBA00022989"/>
    </source>
</evidence>
<evidence type="ECO:0000256" key="10">
    <source>
        <dbReference type="ARBA" id="ARBA00023157"/>
    </source>
</evidence>
<evidence type="ECO:0000313" key="15">
    <source>
        <dbReference type="EMBL" id="POI35098.1"/>
    </source>
</evidence>
<dbReference type="InterPro" id="IPR027430">
    <property type="entry name" value="Retinal_BS"/>
</dbReference>
<feature type="transmembrane region" description="Helical" evidence="13">
    <location>
        <begin position="233"/>
        <end position="250"/>
    </location>
</feature>
<keyword evidence="8 13" id="KW-0297">G-protein coupled receptor</keyword>
<dbReference type="OrthoDB" id="5985475at2759"/>
<organism evidence="15 16">
    <name type="scientific">Bambusicola thoracicus</name>
    <name type="common">Chinese bamboo-partridge</name>
    <name type="synonym">Perdix thoracica</name>
    <dbReference type="NCBI Taxonomy" id="9083"/>
    <lineage>
        <taxon>Eukaryota</taxon>
        <taxon>Metazoa</taxon>
        <taxon>Chordata</taxon>
        <taxon>Craniata</taxon>
        <taxon>Vertebrata</taxon>
        <taxon>Euteleostomi</taxon>
        <taxon>Archelosauria</taxon>
        <taxon>Archosauria</taxon>
        <taxon>Dinosauria</taxon>
        <taxon>Saurischia</taxon>
        <taxon>Theropoda</taxon>
        <taxon>Coelurosauria</taxon>
        <taxon>Aves</taxon>
        <taxon>Neognathae</taxon>
        <taxon>Galloanserae</taxon>
        <taxon>Galliformes</taxon>
        <taxon>Phasianidae</taxon>
        <taxon>Perdicinae</taxon>
        <taxon>Bambusicola</taxon>
    </lineage>
</organism>
<dbReference type="GO" id="GO:0007602">
    <property type="term" value="P:phototransduction"/>
    <property type="evidence" value="ECO:0007669"/>
    <property type="project" value="UniProtKB-KW"/>
</dbReference>
<feature type="non-terminal residue" evidence="15">
    <location>
        <position position="1"/>
    </location>
</feature>
<dbReference type="PANTHER" id="PTHR24240">
    <property type="entry name" value="OPSIN"/>
    <property type="match status" value="1"/>
</dbReference>
<keyword evidence="2 13" id="KW-0600">Photoreceptor protein</keyword>
<dbReference type="SUPFAM" id="SSF81321">
    <property type="entry name" value="Family A G protein-coupled receptor-like"/>
    <property type="match status" value="1"/>
</dbReference>
<feature type="transmembrane region" description="Helical" evidence="13">
    <location>
        <begin position="328"/>
        <end position="346"/>
    </location>
</feature>
<feature type="transmembrane region" description="Helical" evidence="13">
    <location>
        <begin position="155"/>
        <end position="179"/>
    </location>
</feature>
<evidence type="ECO:0000313" key="16">
    <source>
        <dbReference type="Proteomes" id="UP000237246"/>
    </source>
</evidence>
<dbReference type="PRINTS" id="PR00238">
    <property type="entry name" value="OPSIN"/>
</dbReference>
<name>A0A2P4TFI4_BAMTH</name>
<keyword evidence="5 13" id="KW-0681">Retinal protein</keyword>
<evidence type="ECO:0000256" key="4">
    <source>
        <dbReference type="ARBA" id="ARBA00022692"/>
    </source>
</evidence>
<evidence type="ECO:0000256" key="5">
    <source>
        <dbReference type="ARBA" id="ARBA00022925"/>
    </source>
</evidence>
<dbReference type="PRINTS" id="PR00237">
    <property type="entry name" value="GPCRRHODOPSN"/>
</dbReference>
<comment type="similarity">
    <text evidence="13">Belongs to the G-protein coupled receptor 1 family. Opsin subfamily.</text>
</comment>
<feature type="transmembrane region" description="Helical" evidence="13">
    <location>
        <begin position="119"/>
        <end position="143"/>
    </location>
</feature>
<dbReference type="GO" id="GO:0007601">
    <property type="term" value="P:visual perception"/>
    <property type="evidence" value="ECO:0007669"/>
    <property type="project" value="InterPro"/>
</dbReference>
<dbReference type="FunFam" id="1.20.1070.10:FF:000238">
    <property type="entry name" value="Opsin-VA"/>
    <property type="match status" value="1"/>
</dbReference>
<dbReference type="InterPro" id="IPR050125">
    <property type="entry name" value="GPCR_opsins"/>
</dbReference>
<dbReference type="Pfam" id="PF00001">
    <property type="entry name" value="7tm_1"/>
    <property type="match status" value="1"/>
</dbReference>
<dbReference type="EMBL" id="PPHD01000810">
    <property type="protein sequence ID" value="POI35098.1"/>
    <property type="molecule type" value="Genomic_DNA"/>
</dbReference>
<evidence type="ECO:0000256" key="2">
    <source>
        <dbReference type="ARBA" id="ARBA00022543"/>
    </source>
</evidence>
<feature type="transmembrane region" description="Helical" evidence="13">
    <location>
        <begin position="281"/>
        <end position="301"/>
    </location>
</feature>
<keyword evidence="12 13" id="KW-0807">Transducer</keyword>
<keyword evidence="9 13" id="KW-0472">Membrane</keyword>
<keyword evidence="11 13" id="KW-0675">Receptor</keyword>
<keyword evidence="4 13" id="KW-0812">Transmembrane</keyword>
<dbReference type="CDD" id="cd15082">
    <property type="entry name" value="7tmA_VA_opsin"/>
    <property type="match status" value="1"/>
</dbReference>
<dbReference type="InterPro" id="IPR000276">
    <property type="entry name" value="GPCR_Rhodpsn"/>
</dbReference>
<protein>
    <recommendedName>
        <fullName evidence="14">G-protein coupled receptors family 1 profile domain-containing protein</fullName>
    </recommendedName>
</protein>
<evidence type="ECO:0000256" key="1">
    <source>
        <dbReference type="ARBA" id="ARBA00004141"/>
    </source>
</evidence>
<keyword evidence="3 13" id="KW-0716">Sensory transduction</keyword>
<dbReference type="InterPro" id="IPR001760">
    <property type="entry name" value="Opsin"/>
</dbReference>
<dbReference type="PROSITE" id="PS00237">
    <property type="entry name" value="G_PROTEIN_RECEP_F1_1"/>
    <property type="match status" value="1"/>
</dbReference>
<dbReference type="Proteomes" id="UP000237246">
    <property type="component" value="Unassembled WGS sequence"/>
</dbReference>